<dbReference type="Proteomes" id="UP000217545">
    <property type="component" value="Plasmid pP63_d"/>
</dbReference>
<keyword evidence="1" id="KW-0812">Transmembrane</keyword>
<feature type="transmembrane region" description="Helical" evidence="1">
    <location>
        <begin position="111"/>
        <end position="131"/>
    </location>
</feature>
<dbReference type="RefSeq" id="WP_024099562.1">
    <property type="nucleotide sequence ID" value="NZ_CP010592.1"/>
</dbReference>
<keyword evidence="2" id="KW-0614">Plasmid</keyword>
<evidence type="ECO:0000313" key="3">
    <source>
        <dbReference type="Proteomes" id="UP000217545"/>
    </source>
</evidence>
<accession>A0AAC9ZD22</accession>
<feature type="transmembrane region" description="Helical" evidence="1">
    <location>
        <begin position="81"/>
        <end position="99"/>
    </location>
</feature>
<protein>
    <recommendedName>
        <fullName evidence="4">DUF4345 domain-containing protein</fullName>
    </recommendedName>
</protein>
<feature type="transmembrane region" description="Helical" evidence="1">
    <location>
        <begin position="55"/>
        <end position="74"/>
    </location>
</feature>
<evidence type="ECO:0000313" key="2">
    <source>
        <dbReference type="EMBL" id="ATF08200.1"/>
    </source>
</evidence>
<proteinExistence type="predicted"/>
<dbReference type="InterPro" id="IPR025597">
    <property type="entry name" value="DUF4345"/>
</dbReference>
<gene>
    <name evidence="2" type="ORF">PhaeoP63_04169</name>
</gene>
<dbReference type="EMBL" id="CP010788">
    <property type="protein sequence ID" value="ATF08200.1"/>
    <property type="molecule type" value="Genomic_DNA"/>
</dbReference>
<keyword evidence="1" id="KW-1133">Transmembrane helix</keyword>
<dbReference type="Pfam" id="PF14248">
    <property type="entry name" value="DUF4345"/>
    <property type="match status" value="1"/>
</dbReference>
<evidence type="ECO:0000256" key="1">
    <source>
        <dbReference type="SAM" id="Phobius"/>
    </source>
</evidence>
<evidence type="ECO:0008006" key="4">
    <source>
        <dbReference type="Google" id="ProtNLM"/>
    </source>
</evidence>
<organism evidence="2 3">
    <name type="scientific">Phaeobacter gallaeciensis</name>
    <dbReference type="NCBI Taxonomy" id="60890"/>
    <lineage>
        <taxon>Bacteria</taxon>
        <taxon>Pseudomonadati</taxon>
        <taxon>Pseudomonadota</taxon>
        <taxon>Alphaproteobacteria</taxon>
        <taxon>Rhodobacterales</taxon>
        <taxon>Roseobacteraceae</taxon>
        <taxon>Phaeobacter</taxon>
    </lineage>
</organism>
<dbReference type="GeneID" id="31848560"/>
<sequence length="137" mass="14958">MHYALRTVLTLTGIIIIALGLNVALGGIQTLGWQGADPFLEVTDLEIFAVRDNHVRFIAGVWMAVGILMILGATRLRQMRSILLTLVAMVFTGGVMRLSAADTGVLFSMDIAPSLIAELVLFPILGWWIFVATHRPI</sequence>
<name>A0AAC9ZD22_9RHOB</name>
<dbReference type="AlphaFoldDB" id="A0AAC9ZD22"/>
<reference evidence="2 3" key="1">
    <citation type="journal article" date="2017" name="Front. Microbiol.">
        <title>Phaeobacter piscinae sp. nov., a species of the Roseobacter group and potential aquaculture probiont.</title>
        <authorList>
            <person name="Sonnenschein E.C."/>
            <person name="Phippen C.B.W."/>
            <person name="Nielsen K.F."/>
            <person name="Mateiu R.V."/>
            <person name="Melchiorsen J."/>
            <person name="Gram L."/>
            <person name="Overmann J."/>
            <person name="Freese H.M."/>
        </authorList>
    </citation>
    <scope>NUCLEOTIDE SEQUENCE [LARGE SCALE GENOMIC DNA]</scope>
    <source>
        <strain evidence="2 3">P63</strain>
    </source>
</reference>
<keyword evidence="1" id="KW-0472">Membrane</keyword>
<geneLocation type="plasmid" evidence="3">
    <name>pp63_d</name>
</geneLocation>